<sequence length="89" mass="9605">MLPNWLFWSKLGRVMQGAPLLWVGLLSVFLVVAGAFAFGAFEDKSVEESLWWAVVTTTTVGYGDFYPETTAGRVVGVALMLMGIGLFGG</sequence>
<feature type="non-terminal residue" evidence="10">
    <location>
        <position position="89"/>
    </location>
</feature>
<reference evidence="10" key="1">
    <citation type="submission" date="2018-05" db="EMBL/GenBank/DDBJ databases">
        <authorList>
            <person name="Lanie J.A."/>
            <person name="Ng W.-L."/>
            <person name="Kazmierczak K.M."/>
            <person name="Andrzejewski T.M."/>
            <person name="Davidsen T.M."/>
            <person name="Wayne K.J."/>
            <person name="Tettelin H."/>
            <person name="Glass J.I."/>
            <person name="Rusch D."/>
            <person name="Podicherti R."/>
            <person name="Tsui H.-C.T."/>
            <person name="Winkler M.E."/>
        </authorList>
    </citation>
    <scope>NUCLEOTIDE SEQUENCE</scope>
</reference>
<dbReference type="GO" id="GO:0005249">
    <property type="term" value="F:voltage-gated potassium channel activity"/>
    <property type="evidence" value="ECO:0007669"/>
    <property type="project" value="InterPro"/>
</dbReference>
<dbReference type="GO" id="GO:0001508">
    <property type="term" value="P:action potential"/>
    <property type="evidence" value="ECO:0007669"/>
    <property type="project" value="TreeGrafter"/>
</dbReference>
<keyword evidence="3 8" id="KW-0812">Transmembrane</keyword>
<feature type="transmembrane region" description="Helical" evidence="8">
    <location>
        <begin position="20"/>
        <end position="41"/>
    </location>
</feature>
<evidence type="ECO:0000256" key="1">
    <source>
        <dbReference type="ARBA" id="ARBA00004141"/>
    </source>
</evidence>
<feature type="domain" description="Potassium channel" evidence="9">
    <location>
        <begin position="29"/>
        <end position="88"/>
    </location>
</feature>
<organism evidence="10">
    <name type="scientific">marine metagenome</name>
    <dbReference type="NCBI Taxonomy" id="408172"/>
    <lineage>
        <taxon>unclassified sequences</taxon>
        <taxon>metagenomes</taxon>
        <taxon>ecological metagenomes</taxon>
    </lineage>
</organism>
<dbReference type="SUPFAM" id="SSF81324">
    <property type="entry name" value="Voltage-gated potassium channels"/>
    <property type="match status" value="1"/>
</dbReference>
<dbReference type="EMBL" id="UINC01092707">
    <property type="protein sequence ID" value="SVC46517.1"/>
    <property type="molecule type" value="Genomic_DNA"/>
</dbReference>
<protein>
    <recommendedName>
        <fullName evidence="9">Potassium channel domain-containing protein</fullName>
    </recommendedName>
</protein>
<evidence type="ECO:0000256" key="2">
    <source>
        <dbReference type="ARBA" id="ARBA00022448"/>
    </source>
</evidence>
<feature type="transmembrane region" description="Helical" evidence="8">
    <location>
        <begin position="70"/>
        <end position="88"/>
    </location>
</feature>
<evidence type="ECO:0000256" key="8">
    <source>
        <dbReference type="SAM" id="Phobius"/>
    </source>
</evidence>
<accession>A0A382MFK0</accession>
<dbReference type="PANTHER" id="PTHR11537:SF254">
    <property type="entry name" value="POTASSIUM VOLTAGE-GATED CHANNEL PROTEIN SHAB"/>
    <property type="match status" value="1"/>
</dbReference>
<evidence type="ECO:0000259" key="9">
    <source>
        <dbReference type="Pfam" id="PF07885"/>
    </source>
</evidence>
<comment type="subcellular location">
    <subcellularLocation>
        <location evidence="1">Membrane</location>
        <topology evidence="1">Multi-pass membrane protein</topology>
    </subcellularLocation>
</comment>
<evidence type="ECO:0000256" key="7">
    <source>
        <dbReference type="ARBA" id="ARBA00023303"/>
    </source>
</evidence>
<keyword evidence="4 8" id="KW-1133">Transmembrane helix</keyword>
<dbReference type="InterPro" id="IPR028325">
    <property type="entry name" value="VG_K_chnl"/>
</dbReference>
<dbReference type="PRINTS" id="PR00169">
    <property type="entry name" value="KCHANNEL"/>
</dbReference>
<gene>
    <name evidence="10" type="ORF">METZ01_LOCUS299371</name>
</gene>
<dbReference type="InterPro" id="IPR013099">
    <property type="entry name" value="K_chnl_dom"/>
</dbReference>
<keyword evidence="5" id="KW-0406">Ion transport</keyword>
<proteinExistence type="predicted"/>
<dbReference type="Pfam" id="PF07885">
    <property type="entry name" value="Ion_trans_2"/>
    <property type="match status" value="1"/>
</dbReference>
<evidence type="ECO:0000256" key="6">
    <source>
        <dbReference type="ARBA" id="ARBA00023136"/>
    </source>
</evidence>
<keyword evidence="7" id="KW-0407">Ion channel</keyword>
<dbReference type="PANTHER" id="PTHR11537">
    <property type="entry name" value="VOLTAGE-GATED POTASSIUM CHANNEL"/>
    <property type="match status" value="1"/>
</dbReference>
<evidence type="ECO:0000256" key="4">
    <source>
        <dbReference type="ARBA" id="ARBA00022989"/>
    </source>
</evidence>
<dbReference type="AlphaFoldDB" id="A0A382MFK0"/>
<keyword evidence="2" id="KW-0813">Transport</keyword>
<evidence type="ECO:0000256" key="5">
    <source>
        <dbReference type="ARBA" id="ARBA00023065"/>
    </source>
</evidence>
<name>A0A382MFK0_9ZZZZ</name>
<dbReference type="GO" id="GO:0008076">
    <property type="term" value="C:voltage-gated potassium channel complex"/>
    <property type="evidence" value="ECO:0007669"/>
    <property type="project" value="InterPro"/>
</dbReference>
<keyword evidence="6 8" id="KW-0472">Membrane</keyword>
<evidence type="ECO:0000313" key="10">
    <source>
        <dbReference type="EMBL" id="SVC46517.1"/>
    </source>
</evidence>
<dbReference type="Gene3D" id="1.10.287.70">
    <property type="match status" value="1"/>
</dbReference>
<evidence type="ECO:0000256" key="3">
    <source>
        <dbReference type="ARBA" id="ARBA00022692"/>
    </source>
</evidence>